<keyword evidence="3" id="KW-1185">Reference proteome</keyword>
<gene>
    <name evidence="2" type="ORF">M8C21_007116</name>
</gene>
<sequence length="22" mass="2495">MGDLGVAERQSFRNHSQDRGFS</sequence>
<organism evidence="2 3">
    <name type="scientific">Ambrosia artemisiifolia</name>
    <name type="common">Common ragweed</name>
    <dbReference type="NCBI Taxonomy" id="4212"/>
    <lineage>
        <taxon>Eukaryota</taxon>
        <taxon>Viridiplantae</taxon>
        <taxon>Streptophyta</taxon>
        <taxon>Embryophyta</taxon>
        <taxon>Tracheophyta</taxon>
        <taxon>Spermatophyta</taxon>
        <taxon>Magnoliopsida</taxon>
        <taxon>eudicotyledons</taxon>
        <taxon>Gunneridae</taxon>
        <taxon>Pentapetalae</taxon>
        <taxon>asterids</taxon>
        <taxon>campanulids</taxon>
        <taxon>Asterales</taxon>
        <taxon>Asteraceae</taxon>
        <taxon>Asteroideae</taxon>
        <taxon>Heliantheae alliance</taxon>
        <taxon>Heliantheae</taxon>
        <taxon>Ambrosia</taxon>
    </lineage>
</organism>
<feature type="region of interest" description="Disordered" evidence="1">
    <location>
        <begin position="1"/>
        <end position="22"/>
    </location>
</feature>
<evidence type="ECO:0000256" key="1">
    <source>
        <dbReference type="SAM" id="MobiDB-lite"/>
    </source>
</evidence>
<dbReference type="Proteomes" id="UP001206925">
    <property type="component" value="Unassembled WGS sequence"/>
</dbReference>
<dbReference type="EMBL" id="JAMZMK010006690">
    <property type="protein sequence ID" value="KAI7747770.1"/>
    <property type="molecule type" value="Genomic_DNA"/>
</dbReference>
<comment type="caution">
    <text evidence="2">The sequence shown here is derived from an EMBL/GenBank/DDBJ whole genome shotgun (WGS) entry which is preliminary data.</text>
</comment>
<dbReference type="AlphaFoldDB" id="A0AAD5CWP6"/>
<proteinExistence type="predicted"/>
<protein>
    <submittedName>
        <fullName evidence="2">Uncharacterized protein</fullName>
    </submittedName>
</protein>
<name>A0AAD5CWP6_AMBAR</name>
<reference evidence="2" key="1">
    <citation type="submission" date="2022-06" db="EMBL/GenBank/DDBJ databases">
        <title>Uncovering the hologenomic basis of an extraordinary plant invasion.</title>
        <authorList>
            <person name="Bieker V.C."/>
            <person name="Martin M.D."/>
            <person name="Gilbert T."/>
            <person name="Hodgins K."/>
            <person name="Battlay P."/>
            <person name="Petersen B."/>
            <person name="Wilson J."/>
        </authorList>
    </citation>
    <scope>NUCLEOTIDE SEQUENCE</scope>
    <source>
        <strain evidence="2">AA19_3_7</strain>
        <tissue evidence="2">Leaf</tissue>
    </source>
</reference>
<evidence type="ECO:0000313" key="2">
    <source>
        <dbReference type="EMBL" id="KAI7747770.1"/>
    </source>
</evidence>
<evidence type="ECO:0000313" key="3">
    <source>
        <dbReference type="Proteomes" id="UP001206925"/>
    </source>
</evidence>
<accession>A0AAD5CWP6</accession>